<reference evidence="6 7" key="1">
    <citation type="journal article" date="2021" name="Genome Biol. Evol.">
        <title>Complete Genome Sequencing of a Novel Gloeobacter Species from a Waterfall Cave in Mexico.</title>
        <authorList>
            <person name="Saw J.H."/>
            <person name="Cardona T."/>
            <person name="Montejano G."/>
        </authorList>
    </citation>
    <scope>NUCLEOTIDE SEQUENCE [LARGE SCALE GENOMIC DNA]</scope>
    <source>
        <strain evidence="6">MG652769</strain>
    </source>
</reference>
<evidence type="ECO:0000259" key="5">
    <source>
        <dbReference type="Pfam" id="PF00487"/>
    </source>
</evidence>
<dbReference type="PANTHER" id="PTHR19353:SF19">
    <property type="entry name" value="DELTA(5) FATTY ACID DESATURASE C-RELATED"/>
    <property type="match status" value="1"/>
</dbReference>
<dbReference type="EMBL" id="CP063845">
    <property type="protein sequence ID" value="UFP96873.1"/>
    <property type="molecule type" value="Genomic_DNA"/>
</dbReference>
<dbReference type="Proteomes" id="UP001054846">
    <property type="component" value="Chromosome"/>
</dbReference>
<keyword evidence="7" id="KW-1185">Reference proteome</keyword>
<feature type="transmembrane region" description="Helical" evidence="4">
    <location>
        <begin position="28"/>
        <end position="46"/>
    </location>
</feature>
<keyword evidence="3" id="KW-0408">Iron</keyword>
<feature type="transmembrane region" description="Helical" evidence="4">
    <location>
        <begin position="156"/>
        <end position="175"/>
    </location>
</feature>
<evidence type="ECO:0000313" key="6">
    <source>
        <dbReference type="EMBL" id="UFP96873.1"/>
    </source>
</evidence>
<dbReference type="CDD" id="cd03513">
    <property type="entry name" value="CrtW_beta-carotene-ketolase"/>
    <property type="match status" value="1"/>
</dbReference>
<dbReference type="InterPro" id="IPR012171">
    <property type="entry name" value="Fatty_acid_desaturase"/>
</dbReference>
<feature type="domain" description="Fatty acid desaturase" evidence="5">
    <location>
        <begin position="57"/>
        <end position="256"/>
    </location>
</feature>
<dbReference type="PANTHER" id="PTHR19353">
    <property type="entry name" value="FATTY ACID DESATURASE 2"/>
    <property type="match status" value="1"/>
</dbReference>
<protein>
    <submittedName>
        <fullName evidence="6">Fatty acid desaturase</fullName>
    </submittedName>
</protein>
<evidence type="ECO:0000256" key="1">
    <source>
        <dbReference type="ARBA" id="ARBA00001954"/>
    </source>
</evidence>
<comment type="cofactor">
    <cofactor evidence="1">
        <name>Fe(2+)</name>
        <dbReference type="ChEBI" id="CHEBI:29033"/>
    </cofactor>
</comment>
<feature type="transmembrane region" description="Helical" evidence="4">
    <location>
        <begin position="94"/>
        <end position="112"/>
    </location>
</feature>
<proteinExistence type="inferred from homology"/>
<keyword evidence="4" id="KW-1133">Transmembrane helix</keyword>
<dbReference type="InterPro" id="IPR005804">
    <property type="entry name" value="FA_desaturase_dom"/>
</dbReference>
<evidence type="ECO:0000256" key="2">
    <source>
        <dbReference type="ARBA" id="ARBA00008749"/>
    </source>
</evidence>
<keyword evidence="4" id="KW-0472">Membrane</keyword>
<evidence type="ECO:0000313" key="7">
    <source>
        <dbReference type="Proteomes" id="UP001054846"/>
    </source>
</evidence>
<organism evidence="6 7">
    <name type="scientific">Gloeobacter morelensis MG652769</name>
    <dbReference type="NCBI Taxonomy" id="2781736"/>
    <lineage>
        <taxon>Bacteria</taxon>
        <taxon>Bacillati</taxon>
        <taxon>Cyanobacteriota</taxon>
        <taxon>Cyanophyceae</taxon>
        <taxon>Gloeobacterales</taxon>
        <taxon>Gloeobacteraceae</taxon>
        <taxon>Gloeobacter</taxon>
        <taxon>Gloeobacter morelensis</taxon>
    </lineage>
</organism>
<feature type="transmembrane region" description="Helical" evidence="4">
    <location>
        <begin position="181"/>
        <end position="202"/>
    </location>
</feature>
<evidence type="ECO:0000256" key="3">
    <source>
        <dbReference type="ARBA" id="ARBA00023004"/>
    </source>
</evidence>
<feature type="transmembrane region" description="Helical" evidence="4">
    <location>
        <begin position="53"/>
        <end position="74"/>
    </location>
</feature>
<comment type="similarity">
    <text evidence="2">Belongs to the fatty acid desaturase type 2 family.</text>
</comment>
<sequence>MRGSAVKERSSEGVAGGVITHKSDSSSLWWALVIIGLWIFSFAAALRLPLGELSLQAVIGVVVLRTFLHTGLFITAHDAMHRTVFPSNYRINDWLGTAAVGLYAFLPYRELLIKHQLHHRFPATGKDPDYHDGEHSGFFRWYLKFMKDYMESRNTPFLIAGMAVVFVVCTWLMGVPLVNLALFWLLPLVLSSLQLFYFGTYLPHRQPDGGYRNRHRATSNRLSSFWSFVSCYHFGYHWEHHEYPLVPWHRLPEARR</sequence>
<accession>A0ABY3PTR2</accession>
<dbReference type="RefSeq" id="WP_336246762.1">
    <property type="nucleotide sequence ID" value="NZ_CP063845.1"/>
</dbReference>
<gene>
    <name evidence="6" type="ORF">ISF26_01080</name>
</gene>
<dbReference type="Pfam" id="PF00487">
    <property type="entry name" value="FA_desaturase"/>
    <property type="match status" value="1"/>
</dbReference>
<name>A0ABY3PTR2_9CYAN</name>
<keyword evidence="4" id="KW-0812">Transmembrane</keyword>
<evidence type="ECO:0000256" key="4">
    <source>
        <dbReference type="SAM" id="Phobius"/>
    </source>
</evidence>